<keyword evidence="3 5" id="KW-1133">Transmembrane helix</keyword>
<feature type="transmembrane region" description="Helical" evidence="5">
    <location>
        <begin position="16"/>
        <end position="38"/>
    </location>
</feature>
<keyword evidence="4 5" id="KW-0472">Membrane</keyword>
<evidence type="ECO:0000313" key="7">
    <source>
        <dbReference type="Proteomes" id="UP001586593"/>
    </source>
</evidence>
<dbReference type="PANTHER" id="PTHR10989:SF16">
    <property type="entry name" value="AT02829P-RELATED"/>
    <property type="match status" value="1"/>
</dbReference>
<sequence length="233" mass="25738">MAKHPLQRLASPSRSISAVVHLVGLTSFAASFLYLVSYPTPLSEAFGGQFQFLTTIGLFLAMVTFAVGLLADITLSPGMFAAKNSLSVCSAPLEILVSILYWSICLIDKGLVVPSEFALPFLPDFGMHAMPAIMLAVDLILFSPPWAVKSYNALVLSMTLAVLYWIWIEFCFSKNGWYPYPIFEVLNTWQRVLLFSTSAALMTGSTMALKWLYGKLNGIEQLKRDALHPTKID</sequence>
<name>A0ABR3XWX1_9PEZI</name>
<dbReference type="Proteomes" id="UP001586593">
    <property type="component" value="Unassembled WGS sequence"/>
</dbReference>
<feature type="transmembrane region" description="Helical" evidence="5">
    <location>
        <begin position="50"/>
        <end position="73"/>
    </location>
</feature>
<organism evidence="6 7">
    <name type="scientific">Phialemonium thermophilum</name>
    <dbReference type="NCBI Taxonomy" id="223376"/>
    <lineage>
        <taxon>Eukaryota</taxon>
        <taxon>Fungi</taxon>
        <taxon>Dikarya</taxon>
        <taxon>Ascomycota</taxon>
        <taxon>Pezizomycotina</taxon>
        <taxon>Sordariomycetes</taxon>
        <taxon>Sordariomycetidae</taxon>
        <taxon>Cephalothecales</taxon>
        <taxon>Cephalothecaceae</taxon>
        <taxon>Phialemonium</taxon>
    </lineage>
</organism>
<keyword evidence="2 5" id="KW-0812">Transmembrane</keyword>
<feature type="transmembrane region" description="Helical" evidence="5">
    <location>
        <begin position="150"/>
        <end position="168"/>
    </location>
</feature>
<gene>
    <name evidence="6" type="ORF">VTK73DRAFT_5718</name>
</gene>
<feature type="transmembrane region" description="Helical" evidence="5">
    <location>
        <begin position="125"/>
        <end position="143"/>
    </location>
</feature>
<feature type="transmembrane region" description="Helical" evidence="5">
    <location>
        <begin position="85"/>
        <end position="105"/>
    </location>
</feature>
<evidence type="ECO:0000313" key="6">
    <source>
        <dbReference type="EMBL" id="KAL1880518.1"/>
    </source>
</evidence>
<proteinExistence type="predicted"/>
<accession>A0ABR3XWX1</accession>
<dbReference type="PANTHER" id="PTHR10989">
    <property type="entry name" value="ANDROGEN-INDUCED PROTEIN 1-RELATED"/>
    <property type="match status" value="1"/>
</dbReference>
<keyword evidence="7" id="KW-1185">Reference proteome</keyword>
<evidence type="ECO:0000256" key="5">
    <source>
        <dbReference type="SAM" id="Phobius"/>
    </source>
</evidence>
<evidence type="ECO:0000256" key="2">
    <source>
        <dbReference type="ARBA" id="ARBA00022692"/>
    </source>
</evidence>
<comment type="subcellular location">
    <subcellularLocation>
        <location evidence="1">Endomembrane system</location>
        <topology evidence="1">Multi-pass membrane protein</topology>
    </subcellularLocation>
</comment>
<dbReference type="InterPro" id="IPR006838">
    <property type="entry name" value="ADTRP_AIG1"/>
</dbReference>
<evidence type="ECO:0000256" key="3">
    <source>
        <dbReference type="ARBA" id="ARBA00022989"/>
    </source>
</evidence>
<comment type="caution">
    <text evidence="6">The sequence shown here is derived from an EMBL/GenBank/DDBJ whole genome shotgun (WGS) entry which is preliminary data.</text>
</comment>
<reference evidence="6 7" key="1">
    <citation type="journal article" date="2024" name="Commun. Biol.">
        <title>Comparative genomic analysis of thermophilic fungi reveals convergent evolutionary adaptations and gene losses.</title>
        <authorList>
            <person name="Steindorff A.S."/>
            <person name="Aguilar-Pontes M.V."/>
            <person name="Robinson A.J."/>
            <person name="Andreopoulos B."/>
            <person name="LaButti K."/>
            <person name="Kuo A."/>
            <person name="Mondo S."/>
            <person name="Riley R."/>
            <person name="Otillar R."/>
            <person name="Haridas S."/>
            <person name="Lipzen A."/>
            <person name="Grimwood J."/>
            <person name="Schmutz J."/>
            <person name="Clum A."/>
            <person name="Reid I.D."/>
            <person name="Moisan M.C."/>
            <person name="Butler G."/>
            <person name="Nguyen T.T.M."/>
            <person name="Dewar K."/>
            <person name="Conant G."/>
            <person name="Drula E."/>
            <person name="Henrissat B."/>
            <person name="Hansel C."/>
            <person name="Singer S."/>
            <person name="Hutchinson M.I."/>
            <person name="de Vries R.P."/>
            <person name="Natvig D.O."/>
            <person name="Powell A.J."/>
            <person name="Tsang A."/>
            <person name="Grigoriev I.V."/>
        </authorList>
    </citation>
    <scope>NUCLEOTIDE SEQUENCE [LARGE SCALE GENOMIC DNA]</scope>
    <source>
        <strain evidence="6 7">ATCC 24622</strain>
    </source>
</reference>
<feature type="transmembrane region" description="Helical" evidence="5">
    <location>
        <begin position="188"/>
        <end position="213"/>
    </location>
</feature>
<dbReference type="Pfam" id="PF04750">
    <property type="entry name" value="Far-17a_AIG1"/>
    <property type="match status" value="1"/>
</dbReference>
<evidence type="ECO:0008006" key="8">
    <source>
        <dbReference type="Google" id="ProtNLM"/>
    </source>
</evidence>
<evidence type="ECO:0000256" key="1">
    <source>
        <dbReference type="ARBA" id="ARBA00004127"/>
    </source>
</evidence>
<dbReference type="EMBL" id="JAZHXJ010000032">
    <property type="protein sequence ID" value="KAL1880518.1"/>
    <property type="molecule type" value="Genomic_DNA"/>
</dbReference>
<evidence type="ECO:0000256" key="4">
    <source>
        <dbReference type="ARBA" id="ARBA00023136"/>
    </source>
</evidence>
<protein>
    <recommendedName>
        <fullName evidence="8">FAR-17a/AIG1-like protein</fullName>
    </recommendedName>
</protein>